<gene>
    <name evidence="1" type="ORF">L249_1030</name>
</gene>
<evidence type="ECO:0000313" key="1">
    <source>
        <dbReference type="EMBL" id="RCI13305.1"/>
    </source>
</evidence>
<dbReference type="GO" id="GO:0016279">
    <property type="term" value="F:protein-lysine N-methyltransferase activity"/>
    <property type="evidence" value="ECO:0007669"/>
    <property type="project" value="TreeGrafter"/>
</dbReference>
<dbReference type="Gene3D" id="3.90.1410.10">
    <property type="entry name" value="set domain protein methyltransferase, domain 1"/>
    <property type="match status" value="1"/>
</dbReference>
<dbReference type="STRING" id="1330021.A0A367LFV6"/>
<reference evidence="1 2" key="1">
    <citation type="journal article" date="2015" name="BMC Genomics">
        <title>Insights from the genome of Ophiocordyceps polyrhachis-furcata to pathogenicity and host specificity in insect fungi.</title>
        <authorList>
            <person name="Wichadakul D."/>
            <person name="Kobmoo N."/>
            <person name="Ingsriswang S."/>
            <person name="Tangphatsornruang S."/>
            <person name="Chantasingh D."/>
            <person name="Luangsa-ard J.J."/>
            <person name="Eurwilaichitr L."/>
        </authorList>
    </citation>
    <scope>NUCLEOTIDE SEQUENCE [LARGE SCALE GENOMIC DNA]</scope>
    <source>
        <strain evidence="1 2">BCC 54312</strain>
    </source>
</reference>
<organism evidence="1 2">
    <name type="scientific">Ophiocordyceps polyrhachis-furcata BCC 54312</name>
    <dbReference type="NCBI Taxonomy" id="1330021"/>
    <lineage>
        <taxon>Eukaryota</taxon>
        <taxon>Fungi</taxon>
        <taxon>Dikarya</taxon>
        <taxon>Ascomycota</taxon>
        <taxon>Pezizomycotina</taxon>
        <taxon>Sordariomycetes</taxon>
        <taxon>Hypocreomycetidae</taxon>
        <taxon>Hypocreales</taxon>
        <taxon>Ophiocordycipitaceae</taxon>
        <taxon>Ophiocordyceps</taxon>
    </lineage>
</organism>
<dbReference type="InterPro" id="IPR050600">
    <property type="entry name" value="SETD3_SETD6_MTase"/>
</dbReference>
<dbReference type="GO" id="GO:0005634">
    <property type="term" value="C:nucleus"/>
    <property type="evidence" value="ECO:0007669"/>
    <property type="project" value="TreeGrafter"/>
</dbReference>
<evidence type="ECO:0000313" key="2">
    <source>
        <dbReference type="Proteomes" id="UP000253664"/>
    </source>
</evidence>
<dbReference type="InterPro" id="IPR046341">
    <property type="entry name" value="SET_dom_sf"/>
</dbReference>
<sequence length="431" mass="48023">MSSSPSDTFPAWARLYGLLLSGIHLRDIEGKGLGFVRDDDVDILLKVPHDLLLSVDDYAKVDANFKQLLEAVGDRSTRSDAVLFLLCHLVHSRRDRDHDRALIPTPWTDYLRLLPRSVPVPTMWSKSERQLLSGTSLEPAVDAKLAALTREFDRLRDETETMPFWNALLWEGRGSASLDDWILCDAWFRSRCLELPDLGVAMVPGLDMVNHSSRPTAYYEVNTGTGHVELCAHPGGSGQEVTISYGEAKSAAEMLFSYGFVDADGAFNTLTLPIAPLLDDPSLRYKLSVFGRSPVVTLRWEDAALKWESPFAYLSTLSEEDGLKFRLVQDTAGVRQLRLFWQNEDITERILELETLVESHHLGNAFRLRAVALVHERVDEQLARIKTHVPPKQIDARDACAAAATALREAEKGLLEAATEALELEASMDGG</sequence>
<name>A0A367LFV6_9HYPO</name>
<dbReference type="Proteomes" id="UP000253664">
    <property type="component" value="Unassembled WGS sequence"/>
</dbReference>
<dbReference type="SUPFAM" id="SSF82199">
    <property type="entry name" value="SET domain"/>
    <property type="match status" value="1"/>
</dbReference>
<dbReference type="CDD" id="cd10527">
    <property type="entry name" value="SET_LSMT"/>
    <property type="match status" value="1"/>
</dbReference>
<dbReference type="AlphaFoldDB" id="A0A367LFV6"/>
<evidence type="ECO:0008006" key="3">
    <source>
        <dbReference type="Google" id="ProtNLM"/>
    </source>
</evidence>
<accession>A0A367LFV6</accession>
<dbReference type="OrthoDB" id="441812at2759"/>
<keyword evidence="2" id="KW-1185">Reference proteome</keyword>
<dbReference type="PANTHER" id="PTHR13271:SF76">
    <property type="entry name" value="SET DOMAIN-CONTAINING PROTEIN 8"/>
    <property type="match status" value="1"/>
</dbReference>
<comment type="caution">
    <text evidence="1">The sequence shown here is derived from an EMBL/GenBank/DDBJ whole genome shotgun (WGS) entry which is preliminary data.</text>
</comment>
<proteinExistence type="predicted"/>
<dbReference type="PANTHER" id="PTHR13271">
    <property type="entry name" value="UNCHARACTERIZED PUTATIVE METHYLTRANSFERASE"/>
    <property type="match status" value="1"/>
</dbReference>
<protein>
    <recommendedName>
        <fullName evidence="3">SET domain-containing protein</fullName>
    </recommendedName>
</protein>
<dbReference type="EMBL" id="LKCN02000007">
    <property type="protein sequence ID" value="RCI13305.1"/>
    <property type="molecule type" value="Genomic_DNA"/>
</dbReference>